<organism evidence="1 2">
    <name type="scientific">Methanobrevibacter arboriphilus</name>
    <dbReference type="NCBI Taxonomy" id="39441"/>
    <lineage>
        <taxon>Archaea</taxon>
        <taxon>Methanobacteriati</taxon>
        <taxon>Methanobacteriota</taxon>
        <taxon>Methanomada group</taxon>
        <taxon>Methanobacteria</taxon>
        <taxon>Methanobacteriales</taxon>
        <taxon>Methanobacteriaceae</taxon>
        <taxon>Methanobrevibacter</taxon>
    </lineage>
</organism>
<reference evidence="1" key="1">
    <citation type="submission" date="2019-06" db="EMBL/GenBank/DDBJ databases">
        <title>Complete genome sequence of Methanobrevibacter arboriphilus strain SA.</title>
        <authorList>
            <person name="Asakawa S."/>
        </authorList>
    </citation>
    <scope>NUCLEOTIDE SEQUENCE</scope>
    <source>
        <strain evidence="1">SA</strain>
    </source>
</reference>
<dbReference type="Proteomes" id="UP000825015">
    <property type="component" value="Chromosome"/>
</dbReference>
<name>A0ACA8R4J8_METAZ</name>
<evidence type="ECO:0000313" key="1">
    <source>
        <dbReference type="EMBL" id="BBL62404.1"/>
    </source>
</evidence>
<accession>A0ACA8R4J8</accession>
<gene>
    <name evidence="1" type="ORF">MarbSA_14440</name>
</gene>
<sequence>MNVFDDLRLESESKRITTILNGLKDYKDFRDKQAYNLGEFLTRSLKV</sequence>
<evidence type="ECO:0000313" key="2">
    <source>
        <dbReference type="Proteomes" id="UP000825015"/>
    </source>
</evidence>
<protein>
    <submittedName>
        <fullName evidence="1">Uncharacterized protein</fullName>
    </submittedName>
</protein>
<keyword evidence="2" id="KW-1185">Reference proteome</keyword>
<dbReference type="EMBL" id="AP019779">
    <property type="protein sequence ID" value="BBL62404.1"/>
    <property type="molecule type" value="Genomic_DNA"/>
</dbReference>
<proteinExistence type="predicted"/>